<proteinExistence type="predicted"/>
<dbReference type="EMBL" id="BPQR01000058">
    <property type="protein sequence ID" value="GJE07993.1"/>
    <property type="molecule type" value="Genomic_DNA"/>
</dbReference>
<protein>
    <submittedName>
        <fullName evidence="1">Uncharacterized protein</fullName>
    </submittedName>
</protein>
<name>A0ABQ4SZT1_9HYPH</name>
<accession>A0ABQ4SZT1</accession>
<reference evidence="1" key="2">
    <citation type="submission" date="2021-08" db="EMBL/GenBank/DDBJ databases">
        <authorList>
            <person name="Tani A."/>
            <person name="Ola A."/>
            <person name="Ogura Y."/>
            <person name="Katsura K."/>
            <person name="Hayashi T."/>
        </authorList>
    </citation>
    <scope>NUCLEOTIDE SEQUENCE</scope>
    <source>
        <strain evidence="1">LMG 23639</strain>
    </source>
</reference>
<dbReference type="RefSeq" id="WP_238277425.1">
    <property type="nucleotide sequence ID" value="NZ_BPQR01000058.1"/>
</dbReference>
<comment type="caution">
    <text evidence="1">The sequence shown here is derived from an EMBL/GenBank/DDBJ whole genome shotgun (WGS) entry which is preliminary data.</text>
</comment>
<gene>
    <name evidence="1" type="ORF">AOPFMNJM_3325</name>
</gene>
<evidence type="ECO:0000313" key="1">
    <source>
        <dbReference type="EMBL" id="GJE07993.1"/>
    </source>
</evidence>
<dbReference type="Proteomes" id="UP001055102">
    <property type="component" value="Unassembled WGS sequence"/>
</dbReference>
<reference evidence="1" key="1">
    <citation type="journal article" date="2021" name="Front. Microbiol.">
        <title>Comprehensive Comparative Genomics and Phenotyping of Methylobacterium Species.</title>
        <authorList>
            <person name="Alessa O."/>
            <person name="Ogura Y."/>
            <person name="Fujitani Y."/>
            <person name="Takami H."/>
            <person name="Hayashi T."/>
            <person name="Sahin N."/>
            <person name="Tani A."/>
        </authorList>
    </citation>
    <scope>NUCLEOTIDE SEQUENCE</scope>
    <source>
        <strain evidence="1">LMG 23639</strain>
    </source>
</reference>
<evidence type="ECO:0000313" key="2">
    <source>
        <dbReference type="Proteomes" id="UP001055102"/>
    </source>
</evidence>
<keyword evidence="2" id="KW-1185">Reference proteome</keyword>
<organism evidence="1 2">
    <name type="scientific">Methylobacterium jeotgali</name>
    <dbReference type="NCBI Taxonomy" id="381630"/>
    <lineage>
        <taxon>Bacteria</taxon>
        <taxon>Pseudomonadati</taxon>
        <taxon>Pseudomonadota</taxon>
        <taxon>Alphaproteobacteria</taxon>
        <taxon>Hyphomicrobiales</taxon>
        <taxon>Methylobacteriaceae</taxon>
        <taxon>Methylobacterium</taxon>
    </lineage>
</organism>
<sequence length="144" mass="15509">MFLDMNGPDFFRVQKGANTGRISDVLDPDVMFSGVYDDGQGLYFEQAVSAPGLSTNSYTVSYGTTFGVTPIVFAALRLTQSVVQDGKTLFNTGEIIAAPCFGQYNRFGAGRVVNYGFYIVTGTSNMTVVVNGFTGTAYLLVMDI</sequence>